<accession>A0A484APL7</accession>
<dbReference type="AlphaFoldDB" id="A0A484APL7"/>
<organism evidence="1 2">
    <name type="scientific">Drosophila navojoa</name>
    <name type="common">Fruit fly</name>
    <dbReference type="NCBI Taxonomy" id="7232"/>
    <lineage>
        <taxon>Eukaryota</taxon>
        <taxon>Metazoa</taxon>
        <taxon>Ecdysozoa</taxon>
        <taxon>Arthropoda</taxon>
        <taxon>Hexapoda</taxon>
        <taxon>Insecta</taxon>
        <taxon>Pterygota</taxon>
        <taxon>Neoptera</taxon>
        <taxon>Endopterygota</taxon>
        <taxon>Diptera</taxon>
        <taxon>Brachycera</taxon>
        <taxon>Muscomorpha</taxon>
        <taxon>Ephydroidea</taxon>
        <taxon>Drosophilidae</taxon>
        <taxon>Drosophila</taxon>
    </lineage>
</organism>
<gene>
    <name evidence="1" type="ORF">AWZ03_015072</name>
</gene>
<sequence length="81" mass="8136">MALDAATTAIAAEDIAGSTTAIEAHLTLSMGTNDNRTDAAEASTTTRIAASASAHSIGELHRSPAALRLSAARIGQDEGES</sequence>
<evidence type="ECO:0000313" key="1">
    <source>
        <dbReference type="EMBL" id="TDG38506.1"/>
    </source>
</evidence>
<protein>
    <submittedName>
        <fullName evidence="1">Uncharacterized protein</fullName>
    </submittedName>
</protein>
<keyword evidence="2" id="KW-1185">Reference proteome</keyword>
<dbReference type="Proteomes" id="UP000295192">
    <property type="component" value="Unassembled WGS sequence"/>
</dbReference>
<proteinExistence type="predicted"/>
<name>A0A484APL7_DRONA</name>
<dbReference type="EMBL" id="LSRL02003212">
    <property type="protein sequence ID" value="TDG38506.1"/>
    <property type="molecule type" value="Genomic_DNA"/>
</dbReference>
<comment type="caution">
    <text evidence="1">The sequence shown here is derived from an EMBL/GenBank/DDBJ whole genome shotgun (WGS) entry which is preliminary data.</text>
</comment>
<reference evidence="1 2" key="1">
    <citation type="journal article" date="2019" name="J. Hered.">
        <title>An Improved Genome Assembly for Drosophila navojoa, the Basal Species in the mojavensis Cluster.</title>
        <authorList>
            <person name="Vanderlinde T."/>
            <person name="Dupim E.G."/>
            <person name="Nazario-Yepiz N.O."/>
            <person name="Carvalho A.B."/>
        </authorList>
    </citation>
    <scope>NUCLEOTIDE SEQUENCE [LARGE SCALE GENOMIC DNA]</scope>
    <source>
        <strain evidence="1">Navoj_Jal97</strain>
        <tissue evidence="1">Whole organism</tissue>
    </source>
</reference>
<feature type="non-terminal residue" evidence="1">
    <location>
        <position position="81"/>
    </location>
</feature>
<evidence type="ECO:0000313" key="2">
    <source>
        <dbReference type="Proteomes" id="UP000295192"/>
    </source>
</evidence>